<dbReference type="InterPro" id="IPR036465">
    <property type="entry name" value="vWFA_dom_sf"/>
</dbReference>
<organism evidence="2 3">
    <name type="scientific">Bathymodiolus azoricus thioautotrophic gill symbiont</name>
    <dbReference type="NCBI Taxonomy" id="235205"/>
    <lineage>
        <taxon>Bacteria</taxon>
        <taxon>Pseudomonadati</taxon>
        <taxon>Pseudomonadota</taxon>
        <taxon>Gammaproteobacteria</taxon>
        <taxon>sulfur-oxidizing symbionts</taxon>
    </lineage>
</organism>
<dbReference type="SUPFAM" id="SSF53300">
    <property type="entry name" value="vWA-like"/>
    <property type="match status" value="1"/>
</dbReference>
<dbReference type="Proteomes" id="UP000198988">
    <property type="component" value="Unassembled WGS sequence"/>
</dbReference>
<feature type="domain" description="VWFA" evidence="1">
    <location>
        <begin position="596"/>
        <end position="784"/>
    </location>
</feature>
<name>A0A1H6LNG9_9GAMM</name>
<evidence type="ECO:0000259" key="1">
    <source>
        <dbReference type="PROSITE" id="PS50234"/>
    </source>
</evidence>
<dbReference type="InterPro" id="IPR002035">
    <property type="entry name" value="VWF_A"/>
</dbReference>
<dbReference type="AlphaFoldDB" id="A0A1H6LNG9"/>
<dbReference type="PANTHER" id="PTHR41248">
    <property type="entry name" value="NORD PROTEIN"/>
    <property type="match status" value="1"/>
</dbReference>
<dbReference type="PANTHER" id="PTHR41248:SF1">
    <property type="entry name" value="NORD PROTEIN"/>
    <property type="match status" value="1"/>
</dbReference>
<gene>
    <name evidence="2" type="ORF">BAZSYMA_ACONTIG00018_13</name>
</gene>
<dbReference type="CDD" id="cd01454">
    <property type="entry name" value="vWA_norD_type"/>
    <property type="match status" value="1"/>
</dbReference>
<proteinExistence type="predicted"/>
<dbReference type="InterPro" id="IPR051928">
    <property type="entry name" value="NorD/CobT"/>
</dbReference>
<accession>A0A1H6LNG9</accession>
<dbReference type="RefSeq" id="WP_090716422.1">
    <property type="nucleotide sequence ID" value="NZ_CDSC02000272.1"/>
</dbReference>
<evidence type="ECO:0000313" key="3">
    <source>
        <dbReference type="Proteomes" id="UP000198988"/>
    </source>
</evidence>
<dbReference type="EMBL" id="CDSC02000272">
    <property type="protein sequence ID" value="SEH86463.1"/>
    <property type="molecule type" value="Genomic_DNA"/>
</dbReference>
<evidence type="ECO:0000313" key="2">
    <source>
        <dbReference type="EMBL" id="SEH86463.1"/>
    </source>
</evidence>
<dbReference type="Gene3D" id="3.40.50.410">
    <property type="entry name" value="von Willebrand factor, type A domain"/>
    <property type="match status" value="1"/>
</dbReference>
<dbReference type="SMART" id="SM00327">
    <property type="entry name" value="VWA"/>
    <property type="match status" value="1"/>
</dbReference>
<reference evidence="3" key="1">
    <citation type="submission" date="2016-06" db="EMBL/GenBank/DDBJ databases">
        <authorList>
            <person name="Petersen J."/>
            <person name="Sayavedra L."/>
        </authorList>
    </citation>
    <scope>NUCLEOTIDE SEQUENCE [LARGE SCALE GENOMIC DNA]</scope>
    <source>
        <strain evidence="3">BazSymA</strain>
    </source>
</reference>
<dbReference type="PROSITE" id="PS50234">
    <property type="entry name" value="VWFA"/>
    <property type="match status" value="1"/>
</dbReference>
<sequence length="786" mass="89589">MSKILLEDYADFLVEIAPEVKEVLEATFQDAVRVISPAGLKDYLDGAKALCGLGRGNDLVMTYLEVMPQMAKECGEDIIPDCVTAAMKASSMTSGEVIILLLSTLPNVARHLGDAQLVRGYLTLIHQLVSTAARGLRPMLMHIDELLSKLTLSGLRRWANFGAKAYRRDYNNLTSYFSLESADSRAMLERERRGVLFIKVQRKLNFYLRALWGRDFFIRPTGAEYTDFRPYIENKILYVPDALDDIKLSDDQSIEGLEIYRATVAHMAAHMMYTSQPMSAEQLSPAQMFFIGLLEDARVEYKAVNEFPGLKKLWRSLIMLEHEEPAEHKTMSILEGFALQLLDEDEKGNDEQLNKFAAKFHEKIEANQDDNHFAWLMGVELYNIFEGRKEVPSLRILERYRVDYRDDNRIIWQYEDINWDKGVEYVAASQQQVRYEVSPLMMAHEVDCELAGDDAQVIWTCTDIMRTYEDDLSDDAKSFNDAWGKEPVSDPFHYQEWDYQIQLHRPDWATIFERRPPKGNPEDIENILTEYKSIAHRIRQIIDLLAPAGVQRQRGMEDGDEVDINAAIDAMIAIRMGEQPNPRITMRNVLNTRDLSVVVLLDLSESTNEVMEGSDKTVLQLTREAATLVSTAIEGIGDPFALHGFASDGRHDVQYFRLKDFNQHFDDDAKSRLAGMKGGLSTRMGAALRHAGTHLHKQQQKRKLILLVTDGEPADIDESDPQHLRFDTKKAVEELYSTGVLTYCLTLDPQADTYVKRIFGENNYTIVDNVEKLPEQLPLLFASLTA</sequence>
<dbReference type="Pfam" id="PF00092">
    <property type="entry name" value="VWA"/>
    <property type="match status" value="1"/>
</dbReference>
<protein>
    <submittedName>
        <fullName evidence="2">Rubisco activation protein CbbO</fullName>
    </submittedName>
</protein>
<dbReference type="OrthoDB" id="9758211at2"/>